<feature type="region of interest" description="Disordered" evidence="1">
    <location>
        <begin position="235"/>
        <end position="263"/>
    </location>
</feature>
<evidence type="ECO:0000256" key="1">
    <source>
        <dbReference type="SAM" id="MobiDB-lite"/>
    </source>
</evidence>
<feature type="region of interest" description="Disordered" evidence="1">
    <location>
        <begin position="363"/>
        <end position="391"/>
    </location>
</feature>
<dbReference type="Proteomes" id="UP000799779">
    <property type="component" value="Unassembled WGS sequence"/>
</dbReference>
<accession>A0A6A5WAM8</accession>
<gene>
    <name evidence="2" type="ORF">P154DRAFT_536878</name>
</gene>
<keyword evidence="3" id="KW-1185">Reference proteome</keyword>
<dbReference type="AlphaFoldDB" id="A0A6A5WAM8"/>
<feature type="region of interest" description="Disordered" evidence="1">
    <location>
        <begin position="81"/>
        <end position="116"/>
    </location>
</feature>
<protein>
    <submittedName>
        <fullName evidence="2">Uncharacterized protein</fullName>
    </submittedName>
</protein>
<reference evidence="2" key="1">
    <citation type="journal article" date="2020" name="Stud. Mycol.">
        <title>101 Dothideomycetes genomes: a test case for predicting lifestyles and emergence of pathogens.</title>
        <authorList>
            <person name="Haridas S."/>
            <person name="Albert R."/>
            <person name="Binder M."/>
            <person name="Bloem J."/>
            <person name="Labutti K."/>
            <person name="Salamov A."/>
            <person name="Andreopoulos B."/>
            <person name="Baker S."/>
            <person name="Barry K."/>
            <person name="Bills G."/>
            <person name="Bluhm B."/>
            <person name="Cannon C."/>
            <person name="Castanera R."/>
            <person name="Culley D."/>
            <person name="Daum C."/>
            <person name="Ezra D."/>
            <person name="Gonzalez J."/>
            <person name="Henrissat B."/>
            <person name="Kuo A."/>
            <person name="Liang C."/>
            <person name="Lipzen A."/>
            <person name="Lutzoni F."/>
            <person name="Magnuson J."/>
            <person name="Mondo S."/>
            <person name="Nolan M."/>
            <person name="Ohm R."/>
            <person name="Pangilinan J."/>
            <person name="Park H.-J."/>
            <person name="Ramirez L."/>
            <person name="Alfaro M."/>
            <person name="Sun H."/>
            <person name="Tritt A."/>
            <person name="Yoshinaga Y."/>
            <person name="Zwiers L.-H."/>
            <person name="Turgeon B."/>
            <person name="Goodwin S."/>
            <person name="Spatafora J."/>
            <person name="Crous P."/>
            <person name="Grigoriev I."/>
        </authorList>
    </citation>
    <scope>NUCLEOTIDE SEQUENCE</scope>
    <source>
        <strain evidence="2">CBS 123094</strain>
    </source>
</reference>
<name>A0A6A5WAM8_9PLEO</name>
<evidence type="ECO:0000313" key="3">
    <source>
        <dbReference type="Proteomes" id="UP000799779"/>
    </source>
</evidence>
<organism evidence="2 3">
    <name type="scientific">Amniculicola lignicola CBS 123094</name>
    <dbReference type="NCBI Taxonomy" id="1392246"/>
    <lineage>
        <taxon>Eukaryota</taxon>
        <taxon>Fungi</taxon>
        <taxon>Dikarya</taxon>
        <taxon>Ascomycota</taxon>
        <taxon>Pezizomycotina</taxon>
        <taxon>Dothideomycetes</taxon>
        <taxon>Pleosporomycetidae</taxon>
        <taxon>Pleosporales</taxon>
        <taxon>Amniculicolaceae</taxon>
        <taxon>Amniculicola</taxon>
    </lineage>
</organism>
<feature type="compositionally biased region" description="Acidic residues" evidence="1">
    <location>
        <begin position="235"/>
        <end position="251"/>
    </location>
</feature>
<evidence type="ECO:0000313" key="2">
    <source>
        <dbReference type="EMBL" id="KAF1997839.1"/>
    </source>
</evidence>
<dbReference type="EMBL" id="ML977609">
    <property type="protein sequence ID" value="KAF1997839.1"/>
    <property type="molecule type" value="Genomic_DNA"/>
</dbReference>
<proteinExistence type="predicted"/>
<sequence>MAGSSSQQSDMHFSQTDNADESNANVFQLFTSDQAIRESIVLVLSEVYMVEDGSRVELPKPILEGLEFFMMRLHPDYYLEDNARYPEDNPPPTPSTPTAQRHRSPPSPPSTLQDGGKHARRLFEPLLQLQSKDLDLHPSIKSLLRLPPQDFFTVRDALPLSRQATQTYGAQMTAMFSYTQALNEGQLADQARSVVTKLALHASINNRGGSKVSSSKYAPRIDNETLDHLYDSLDITDADSSNEDDDEDDAEANPRAGSSQNTTLTRSSFKDWFRTERVIADRYAYIADKLGDAAVLALLPHISERDVLRGFSKRSKICTQAMNHLQNLGVNRLIQGQNGVVQELKQHYEAQFRDLFHHIRRLEKAPKQGSTKRKAGTGTGSGSASKRRARG</sequence>